<evidence type="ECO:0000313" key="3">
    <source>
        <dbReference type="Proteomes" id="UP000324632"/>
    </source>
</evidence>
<protein>
    <submittedName>
        <fullName evidence="2">Lung adenoma susceptibility protein 2</fullName>
    </submittedName>
</protein>
<dbReference type="PANTHER" id="PTHR35079:SF1">
    <property type="entry name" value="LUNG ADENOMA SUSCEPTIBILITY PROTEIN 2"/>
    <property type="match status" value="1"/>
</dbReference>
<organism evidence="2 3">
    <name type="scientific">Triplophysa tibetana</name>
    <dbReference type="NCBI Taxonomy" id="1572043"/>
    <lineage>
        <taxon>Eukaryota</taxon>
        <taxon>Metazoa</taxon>
        <taxon>Chordata</taxon>
        <taxon>Craniata</taxon>
        <taxon>Vertebrata</taxon>
        <taxon>Euteleostomi</taxon>
        <taxon>Actinopterygii</taxon>
        <taxon>Neopterygii</taxon>
        <taxon>Teleostei</taxon>
        <taxon>Ostariophysi</taxon>
        <taxon>Cypriniformes</taxon>
        <taxon>Nemacheilidae</taxon>
        <taxon>Triplophysa</taxon>
    </lineage>
</organism>
<comment type="caution">
    <text evidence="2">The sequence shown here is derived from an EMBL/GenBank/DDBJ whole genome shotgun (WGS) entry which is preliminary data.</text>
</comment>
<keyword evidence="3" id="KW-1185">Reference proteome</keyword>
<evidence type="ECO:0000313" key="2">
    <source>
        <dbReference type="EMBL" id="KAA0719669.1"/>
    </source>
</evidence>
<gene>
    <name evidence="2" type="ORF">E1301_Tti022585</name>
</gene>
<dbReference type="PANTHER" id="PTHR35079">
    <property type="entry name" value="LUNG ADENOMA SUSCEPTIBILITY PROTEIN 2"/>
    <property type="match status" value="1"/>
</dbReference>
<sequence>MWSDDVITSPESTVTSLLATSGHLQSSLHPEPVPTITYRDKRYVSASEALDAYIADFQKSPRDSETTTGKLQVTRELSKPHPRNRDVLKTSLTEGELNFLTIPVQKRDSDRLSMTTDDLLALPIDGSLPVTRTSALLSQSGISALGRSFNSSARFHSRPSGAQKRFLRPPHHRAPPTARPSMSNVLSLPVDDLHQGHSSNHTPHTPRSHNLPRWMTSQKSEMDFSGMSSVPDLKYPGWLGQCEDSSSGSAPTPPPLRVPSWVGELEESRGARRSDAEGHRGVKDERIDSLIFRAEQMLNSSSRGLCERVEGHNTSGDTEDSLDADRSWDHPPVTFKSPVPVGSGDEPSQTDELQRHKSAGSCSSGDSSRRHPGPVEALKHMLLRLQAVEHNISQSNMTGPSREPEEQLETEDQETSGESLQRALHHLERLKTLVDDMNERSHREPSSEDQTI</sequence>
<feature type="compositionally biased region" description="Polar residues" evidence="1">
    <location>
        <begin position="196"/>
        <end position="205"/>
    </location>
</feature>
<evidence type="ECO:0000256" key="1">
    <source>
        <dbReference type="SAM" id="MobiDB-lite"/>
    </source>
</evidence>
<reference evidence="2 3" key="1">
    <citation type="journal article" date="2019" name="Mol. Ecol. Resour.">
        <title>Chromosome-level genome assembly of Triplophysa tibetana, a fish adapted to the harsh high-altitude environment of the Tibetan Plateau.</title>
        <authorList>
            <person name="Yang X."/>
            <person name="Liu H."/>
            <person name="Ma Z."/>
            <person name="Zou Y."/>
            <person name="Zou M."/>
            <person name="Mao Y."/>
            <person name="Li X."/>
            <person name="Wang H."/>
            <person name="Chen T."/>
            <person name="Wang W."/>
            <person name="Yang R."/>
        </authorList>
    </citation>
    <scope>NUCLEOTIDE SEQUENCE [LARGE SCALE GENOMIC DNA]</scope>
    <source>
        <strain evidence="2">TTIB1903HZAU</strain>
        <tissue evidence="2">Muscle</tissue>
    </source>
</reference>
<feature type="compositionally biased region" description="Basic residues" evidence="1">
    <location>
        <begin position="165"/>
        <end position="174"/>
    </location>
</feature>
<feature type="region of interest" description="Disordered" evidence="1">
    <location>
        <begin position="152"/>
        <end position="212"/>
    </location>
</feature>
<name>A0A5A9PFA8_9TELE</name>
<dbReference type="Proteomes" id="UP000324632">
    <property type="component" value="Chromosome 6"/>
</dbReference>
<feature type="compositionally biased region" description="Acidic residues" evidence="1">
    <location>
        <begin position="406"/>
        <end position="415"/>
    </location>
</feature>
<dbReference type="EMBL" id="SOYY01000006">
    <property type="protein sequence ID" value="KAA0719669.1"/>
    <property type="molecule type" value="Genomic_DNA"/>
</dbReference>
<dbReference type="AlphaFoldDB" id="A0A5A9PFA8"/>
<feature type="region of interest" description="Disordered" evidence="1">
    <location>
        <begin position="61"/>
        <end position="83"/>
    </location>
</feature>
<proteinExistence type="predicted"/>
<feature type="region of interest" description="Disordered" evidence="1">
    <location>
        <begin position="303"/>
        <end position="373"/>
    </location>
</feature>
<dbReference type="InterPro" id="IPR052679">
    <property type="entry name" value="Cell_Prolif_Regulator"/>
</dbReference>
<feature type="region of interest" description="Disordered" evidence="1">
    <location>
        <begin position="391"/>
        <end position="452"/>
    </location>
</feature>
<accession>A0A5A9PFA8</accession>
<feature type="region of interest" description="Disordered" evidence="1">
    <location>
        <begin position="235"/>
        <end position="260"/>
    </location>
</feature>
<feature type="compositionally biased region" description="Basic and acidic residues" evidence="1">
    <location>
        <begin position="425"/>
        <end position="446"/>
    </location>
</feature>